<dbReference type="InterPro" id="IPR006683">
    <property type="entry name" value="Thioestr_dom"/>
</dbReference>
<evidence type="ECO:0000313" key="5">
    <source>
        <dbReference type="Proteomes" id="UP000549617"/>
    </source>
</evidence>
<dbReference type="InterPro" id="IPR003736">
    <property type="entry name" value="PAAI_dom"/>
</dbReference>
<evidence type="ECO:0000313" key="4">
    <source>
        <dbReference type="EMBL" id="MBB5687499.1"/>
    </source>
</evidence>
<dbReference type="PANTHER" id="PTHR21660:SF1">
    <property type="entry name" value="ACYL-COENZYME A THIOESTERASE 13"/>
    <property type="match status" value="1"/>
</dbReference>
<evidence type="ECO:0000259" key="3">
    <source>
        <dbReference type="Pfam" id="PF03061"/>
    </source>
</evidence>
<keyword evidence="2" id="KW-0378">Hydrolase</keyword>
<gene>
    <name evidence="4" type="ORF">FHS49_003541</name>
</gene>
<feature type="domain" description="Thioesterase" evidence="3">
    <location>
        <begin position="53"/>
        <end position="127"/>
    </location>
</feature>
<comment type="caution">
    <text evidence="4">The sequence shown here is derived from an EMBL/GenBank/DDBJ whole genome shotgun (WGS) entry which is preliminary data.</text>
</comment>
<dbReference type="GO" id="GO:0047617">
    <property type="term" value="F:fatty acyl-CoA hydrolase activity"/>
    <property type="evidence" value="ECO:0007669"/>
    <property type="project" value="InterPro"/>
</dbReference>
<organism evidence="4 5">
    <name type="scientific">Sphingobium boeckii</name>
    <dbReference type="NCBI Taxonomy" id="1082345"/>
    <lineage>
        <taxon>Bacteria</taxon>
        <taxon>Pseudomonadati</taxon>
        <taxon>Pseudomonadota</taxon>
        <taxon>Alphaproteobacteria</taxon>
        <taxon>Sphingomonadales</taxon>
        <taxon>Sphingomonadaceae</taxon>
        <taxon>Sphingobium</taxon>
    </lineage>
</organism>
<dbReference type="CDD" id="cd03443">
    <property type="entry name" value="PaaI_thioesterase"/>
    <property type="match status" value="1"/>
</dbReference>
<evidence type="ECO:0000256" key="2">
    <source>
        <dbReference type="ARBA" id="ARBA00022801"/>
    </source>
</evidence>
<evidence type="ECO:0000256" key="1">
    <source>
        <dbReference type="ARBA" id="ARBA00008324"/>
    </source>
</evidence>
<keyword evidence="5" id="KW-1185">Reference proteome</keyword>
<dbReference type="PANTHER" id="PTHR21660">
    <property type="entry name" value="THIOESTERASE SUPERFAMILY MEMBER-RELATED"/>
    <property type="match status" value="1"/>
</dbReference>
<proteinExistence type="inferred from homology"/>
<dbReference type="Proteomes" id="UP000549617">
    <property type="component" value="Unassembled WGS sequence"/>
</dbReference>
<dbReference type="RefSeq" id="WP_184021314.1">
    <property type="nucleotide sequence ID" value="NZ_JACIJC010000006.1"/>
</dbReference>
<dbReference type="SUPFAM" id="SSF54637">
    <property type="entry name" value="Thioesterase/thiol ester dehydrase-isomerase"/>
    <property type="match status" value="1"/>
</dbReference>
<dbReference type="EMBL" id="JACIJC010000006">
    <property type="protein sequence ID" value="MBB5687499.1"/>
    <property type="molecule type" value="Genomic_DNA"/>
</dbReference>
<dbReference type="NCBIfam" id="TIGR00369">
    <property type="entry name" value="unchar_dom_1"/>
    <property type="match status" value="1"/>
</dbReference>
<dbReference type="InterPro" id="IPR029069">
    <property type="entry name" value="HotDog_dom_sf"/>
</dbReference>
<protein>
    <submittedName>
        <fullName evidence="4">Uncharacterized protein (TIGR00369 family)</fullName>
    </submittedName>
</protein>
<dbReference type="Pfam" id="PF03061">
    <property type="entry name" value="4HBT"/>
    <property type="match status" value="1"/>
</dbReference>
<sequence length="147" mass="15482">MTAPALSAAQRERIMASFARQGFLRGMGARIVDLETGRCAIELPFGDAVSQQHGFFHGGAIGALADTAGGYAAMTMVRDDQEVVTLEYKINFLRPAVGDHLIAQGDVLRAGRSVIVVRVDVYAVDGGRQVLCAALQQSIAPVPATGP</sequence>
<comment type="similarity">
    <text evidence="1">Belongs to the thioesterase PaaI family.</text>
</comment>
<reference evidence="4 5" key="1">
    <citation type="submission" date="2020-08" db="EMBL/GenBank/DDBJ databases">
        <title>Genomic Encyclopedia of Type Strains, Phase IV (KMG-IV): sequencing the most valuable type-strain genomes for metagenomic binning, comparative biology and taxonomic classification.</title>
        <authorList>
            <person name="Goeker M."/>
        </authorList>
    </citation>
    <scope>NUCLEOTIDE SEQUENCE [LARGE SCALE GENOMIC DNA]</scope>
    <source>
        <strain evidence="4 5">DSM 25079</strain>
    </source>
</reference>
<dbReference type="AlphaFoldDB" id="A0A7W9EFV2"/>
<dbReference type="Gene3D" id="3.10.129.10">
    <property type="entry name" value="Hotdog Thioesterase"/>
    <property type="match status" value="1"/>
</dbReference>
<dbReference type="InterPro" id="IPR039298">
    <property type="entry name" value="ACOT13"/>
</dbReference>
<accession>A0A7W9EFV2</accession>
<name>A0A7W9EFV2_9SPHN</name>